<accession>A0A4Y8SJA4</accession>
<evidence type="ECO:0000256" key="6">
    <source>
        <dbReference type="SAM" id="Phobius"/>
    </source>
</evidence>
<proteinExistence type="predicted"/>
<dbReference type="Gene3D" id="3.40.30.10">
    <property type="entry name" value="Glutaredoxin"/>
    <property type="match status" value="1"/>
</dbReference>
<dbReference type="EMBL" id="SOZE01000006">
    <property type="protein sequence ID" value="TFF38486.1"/>
    <property type="molecule type" value="Genomic_DNA"/>
</dbReference>
<gene>
    <name evidence="9" type="ORF">E2R66_08440</name>
</gene>
<evidence type="ECO:0000256" key="5">
    <source>
        <dbReference type="ARBA" id="ARBA00023136"/>
    </source>
</evidence>
<feature type="chain" id="PRO_5021271920" description="Cytochrome C biogenesis protein transmembrane domain-containing protein" evidence="7">
    <location>
        <begin position="18"/>
        <end position="557"/>
    </location>
</feature>
<evidence type="ECO:0000313" key="9">
    <source>
        <dbReference type="EMBL" id="TFF38486.1"/>
    </source>
</evidence>
<feature type="transmembrane region" description="Helical" evidence="6">
    <location>
        <begin position="240"/>
        <end position="260"/>
    </location>
</feature>
<dbReference type="OrthoDB" id="9811036at2"/>
<dbReference type="Proteomes" id="UP000297540">
    <property type="component" value="Unassembled WGS sequence"/>
</dbReference>
<comment type="caution">
    <text evidence="9">The sequence shown here is derived from an EMBL/GenBank/DDBJ whole genome shotgun (WGS) entry which is preliminary data.</text>
</comment>
<feature type="transmembrane region" description="Helical" evidence="6">
    <location>
        <begin position="309"/>
        <end position="327"/>
    </location>
</feature>
<dbReference type="SUPFAM" id="SSF52833">
    <property type="entry name" value="Thioredoxin-like"/>
    <property type="match status" value="1"/>
</dbReference>
<dbReference type="GO" id="GO:0017004">
    <property type="term" value="P:cytochrome complex assembly"/>
    <property type="evidence" value="ECO:0007669"/>
    <property type="project" value="UniProtKB-KW"/>
</dbReference>
<evidence type="ECO:0000256" key="1">
    <source>
        <dbReference type="ARBA" id="ARBA00004141"/>
    </source>
</evidence>
<keyword evidence="3" id="KW-0201">Cytochrome c-type biogenesis</keyword>
<dbReference type="GO" id="GO:0016020">
    <property type="term" value="C:membrane"/>
    <property type="evidence" value="ECO:0007669"/>
    <property type="project" value="UniProtKB-SubCell"/>
</dbReference>
<keyword evidence="5 6" id="KW-0472">Membrane</keyword>
<feature type="transmembrane region" description="Helical" evidence="6">
    <location>
        <begin position="339"/>
        <end position="363"/>
    </location>
</feature>
<dbReference type="GO" id="GO:0045454">
    <property type="term" value="P:cell redox homeostasis"/>
    <property type="evidence" value="ECO:0007669"/>
    <property type="project" value="TreeGrafter"/>
</dbReference>
<feature type="transmembrane region" description="Helical" evidence="6">
    <location>
        <begin position="160"/>
        <end position="180"/>
    </location>
</feature>
<evidence type="ECO:0000256" key="3">
    <source>
        <dbReference type="ARBA" id="ARBA00022748"/>
    </source>
</evidence>
<dbReference type="AlphaFoldDB" id="A0A4Y8SJA4"/>
<dbReference type="GO" id="GO:0015035">
    <property type="term" value="F:protein-disulfide reductase activity"/>
    <property type="evidence" value="ECO:0007669"/>
    <property type="project" value="TreeGrafter"/>
</dbReference>
<evidence type="ECO:0000256" key="2">
    <source>
        <dbReference type="ARBA" id="ARBA00022692"/>
    </source>
</evidence>
<dbReference type="Pfam" id="PF02683">
    <property type="entry name" value="DsbD_TM"/>
    <property type="match status" value="1"/>
</dbReference>
<evidence type="ECO:0000313" key="10">
    <source>
        <dbReference type="Proteomes" id="UP000297540"/>
    </source>
</evidence>
<keyword evidence="10" id="KW-1185">Reference proteome</keyword>
<dbReference type="RefSeq" id="WP_133228707.1">
    <property type="nucleotide sequence ID" value="NZ_SOZE01000006.1"/>
</dbReference>
<keyword evidence="7" id="KW-0732">Signal</keyword>
<keyword evidence="2 6" id="KW-0812">Transmembrane</keyword>
<evidence type="ECO:0000256" key="7">
    <source>
        <dbReference type="SAM" id="SignalP"/>
    </source>
</evidence>
<reference evidence="9 10" key="1">
    <citation type="journal article" date="2017" name="Int. J. Syst. Evol. Microbiol.">
        <title>Mucilaginibacterpsychrotolerans sp. nov., isolated from peatlands.</title>
        <authorList>
            <person name="Deng Y."/>
            <person name="Shen L."/>
            <person name="Xu B."/>
            <person name="Liu Y."/>
            <person name="Gu Z."/>
            <person name="Liu H."/>
            <person name="Zhou Y."/>
        </authorList>
    </citation>
    <scope>NUCLEOTIDE SEQUENCE [LARGE SCALE GENOMIC DNA]</scope>
    <source>
        <strain evidence="9 10">NH7-4</strain>
    </source>
</reference>
<evidence type="ECO:0000256" key="4">
    <source>
        <dbReference type="ARBA" id="ARBA00022989"/>
    </source>
</evidence>
<organism evidence="9 10">
    <name type="scientific">Mucilaginibacter psychrotolerans</name>
    <dbReference type="NCBI Taxonomy" id="1524096"/>
    <lineage>
        <taxon>Bacteria</taxon>
        <taxon>Pseudomonadati</taxon>
        <taxon>Bacteroidota</taxon>
        <taxon>Sphingobacteriia</taxon>
        <taxon>Sphingobacteriales</taxon>
        <taxon>Sphingobacteriaceae</taxon>
        <taxon>Mucilaginibacter</taxon>
    </lineage>
</organism>
<feature type="transmembrane region" description="Helical" evidence="6">
    <location>
        <begin position="80"/>
        <end position="104"/>
    </location>
</feature>
<feature type="signal peptide" evidence="7">
    <location>
        <begin position="1"/>
        <end position="17"/>
    </location>
</feature>
<feature type="domain" description="Cytochrome C biogenesis protein transmembrane" evidence="8">
    <location>
        <begin position="81"/>
        <end position="295"/>
    </location>
</feature>
<dbReference type="InterPro" id="IPR003834">
    <property type="entry name" value="Cyt_c_assmbl_TM_dom"/>
</dbReference>
<dbReference type="InterPro" id="IPR036249">
    <property type="entry name" value="Thioredoxin-like_sf"/>
</dbReference>
<sequence length="557" mass="61218">MKRFILFILLITGIVFAQNVVKAQDTASISGIEFTPINPSPAAKTTGTTKKDGSREKALDKKSGKAALKATSKNQSKQTLWAIFLAGLAGGFAALLMPCIFPMLPLTVSYFTKSGDKKGSPVGKAAIYGISIIAIYVLMGLLVTVLFGADALNSLSTNGIFNFGFFLLIVAFATSFLGAFEITLPSGWVNKMDQNSDKGGLAGLFFMAATLALVSFSCTGPIIGTLLVQAATTGALLGPSIGMLGFALALAIPFVLFAMFPSWLHSLPKSGGWLNSVKVTLGFFELALSLKFLSNVDLAYHWHWFDREIFLVLWIVIFALMGFYLLGKLKFSHDSDLKFISVPRLFLAIIILAFTMYMVPGLWGAPLKSISAFLPPQATQDFDLSNPGINTGNQNSNNITDTQPHKYADLFDRPKGFNPYFDYDEGIAYAKKVHKPVMIDFTGHTCVNCRKMEANIWLDKQVYQRITQDYVLIQLYVDDKTSLAESEKTTTPEGRKIQTIGNKWSYLQISKFVSNSQPFYVLLDPDKQEPLVAPQGADYDATSYLKYLNSGLKVYQK</sequence>
<comment type="subcellular location">
    <subcellularLocation>
        <location evidence="1">Membrane</location>
        <topology evidence="1">Multi-pass membrane protein</topology>
    </subcellularLocation>
</comment>
<dbReference type="Pfam" id="PF13899">
    <property type="entry name" value="Thioredoxin_7"/>
    <property type="match status" value="1"/>
</dbReference>
<evidence type="ECO:0000259" key="8">
    <source>
        <dbReference type="Pfam" id="PF02683"/>
    </source>
</evidence>
<protein>
    <recommendedName>
        <fullName evidence="8">Cytochrome C biogenesis protein transmembrane domain-containing protein</fullName>
    </recommendedName>
</protein>
<dbReference type="PANTHER" id="PTHR32234">
    <property type="entry name" value="THIOL:DISULFIDE INTERCHANGE PROTEIN DSBD"/>
    <property type="match status" value="1"/>
</dbReference>
<dbReference type="PANTHER" id="PTHR32234:SF0">
    <property type="entry name" value="THIOL:DISULFIDE INTERCHANGE PROTEIN DSBD"/>
    <property type="match status" value="1"/>
</dbReference>
<name>A0A4Y8SJA4_9SPHI</name>
<feature type="transmembrane region" description="Helical" evidence="6">
    <location>
        <begin position="125"/>
        <end position="148"/>
    </location>
</feature>
<feature type="transmembrane region" description="Helical" evidence="6">
    <location>
        <begin position="201"/>
        <end position="228"/>
    </location>
</feature>
<keyword evidence="4 6" id="KW-1133">Transmembrane helix</keyword>